<dbReference type="STRING" id="371042.NG99_13325"/>
<dbReference type="Proteomes" id="UP000030351">
    <property type="component" value="Unassembled WGS sequence"/>
</dbReference>
<dbReference type="AlphaFoldDB" id="A0A0A3Z1D9"/>
<dbReference type="EMBL" id="JRUQ01000039">
    <property type="protein sequence ID" value="KGT92907.1"/>
    <property type="molecule type" value="Genomic_DNA"/>
</dbReference>
<sequence>MALHGKFILNNADIAPLSFPGVGTFMAFSGNGAYRNRGGCGKIAENGPLPAGKYWIVQRGEGGFFSKRIAWVKDTYNKYHSGAEFRRSEWFALYPDNWSIGDSLWVEGVKREHFRLHPGVLSNGCITLANNSDYAMLRNALLRTQLMRVPCMKDLMAYGSIEVIAYGNTCP</sequence>
<proteinExistence type="predicted"/>
<keyword evidence="3" id="KW-1185">Reference proteome</keyword>
<organism evidence="2 3">
    <name type="scientific">Erwinia typographi</name>
    <dbReference type="NCBI Taxonomy" id="371042"/>
    <lineage>
        <taxon>Bacteria</taxon>
        <taxon>Pseudomonadati</taxon>
        <taxon>Pseudomonadota</taxon>
        <taxon>Gammaproteobacteria</taxon>
        <taxon>Enterobacterales</taxon>
        <taxon>Erwiniaceae</taxon>
        <taxon>Erwinia</taxon>
    </lineage>
</organism>
<dbReference type="RefSeq" id="WP_034893486.1">
    <property type="nucleotide sequence ID" value="NZ_JRUQ01000039.1"/>
</dbReference>
<dbReference type="OrthoDB" id="6490254at2"/>
<dbReference type="Pfam" id="PF10908">
    <property type="entry name" value="Tlde1_dom"/>
    <property type="match status" value="1"/>
</dbReference>
<gene>
    <name evidence="2" type="ORF">NG99_13325</name>
</gene>
<accession>A0A0A3Z1D9</accession>
<feature type="domain" description="Tlde1" evidence="1">
    <location>
        <begin position="24"/>
        <end position="152"/>
    </location>
</feature>
<protein>
    <recommendedName>
        <fullName evidence="1">Tlde1 domain-containing protein</fullName>
    </recommendedName>
</protein>
<dbReference type="eggNOG" id="ENOG502ZXX6">
    <property type="taxonomic scope" value="Bacteria"/>
</dbReference>
<evidence type="ECO:0000259" key="1">
    <source>
        <dbReference type="Pfam" id="PF10908"/>
    </source>
</evidence>
<evidence type="ECO:0000313" key="2">
    <source>
        <dbReference type="EMBL" id="KGT92907.1"/>
    </source>
</evidence>
<dbReference type="InterPro" id="IPR021225">
    <property type="entry name" value="Tlde1_dom"/>
</dbReference>
<comment type="caution">
    <text evidence="2">The sequence shown here is derived from an EMBL/GenBank/DDBJ whole genome shotgun (WGS) entry which is preliminary data.</text>
</comment>
<name>A0A0A3Z1D9_9GAMM</name>
<evidence type="ECO:0000313" key="3">
    <source>
        <dbReference type="Proteomes" id="UP000030351"/>
    </source>
</evidence>
<reference evidence="2 3" key="1">
    <citation type="submission" date="2014-10" db="EMBL/GenBank/DDBJ databases">
        <title>Genome sequence of Erwinia typographi M043b.</title>
        <authorList>
            <person name="Chan K.-G."/>
            <person name="Tan W.-S."/>
        </authorList>
    </citation>
    <scope>NUCLEOTIDE SEQUENCE [LARGE SCALE GENOMIC DNA]</scope>
    <source>
        <strain evidence="2 3">M043b</strain>
    </source>
</reference>